<evidence type="ECO:0000256" key="5">
    <source>
        <dbReference type="SAM" id="MobiDB-lite"/>
    </source>
</evidence>
<evidence type="ECO:0000313" key="8">
    <source>
        <dbReference type="Proteomes" id="UP001190926"/>
    </source>
</evidence>
<feature type="domain" description="TFIIS N-terminal" evidence="6">
    <location>
        <begin position="111"/>
        <end position="186"/>
    </location>
</feature>
<evidence type="ECO:0000259" key="6">
    <source>
        <dbReference type="PROSITE" id="PS51319"/>
    </source>
</evidence>
<dbReference type="GO" id="GO:0005634">
    <property type="term" value="C:nucleus"/>
    <property type="evidence" value="ECO:0007669"/>
    <property type="project" value="UniProtKB-SubCell"/>
</dbReference>
<proteinExistence type="predicted"/>
<evidence type="ECO:0000256" key="2">
    <source>
        <dbReference type="ARBA" id="ARBA00023242"/>
    </source>
</evidence>
<keyword evidence="2 3" id="KW-0539">Nucleus</keyword>
<dbReference type="InterPro" id="IPR035441">
    <property type="entry name" value="TFIIS/LEDGF_dom_sf"/>
</dbReference>
<keyword evidence="4" id="KW-0175">Coiled coil</keyword>
<dbReference type="InterPro" id="IPR003617">
    <property type="entry name" value="TFIIS/CRSP70_N_sub"/>
</dbReference>
<evidence type="ECO:0000256" key="4">
    <source>
        <dbReference type="SAM" id="Coils"/>
    </source>
</evidence>
<dbReference type="Pfam" id="PF08711">
    <property type="entry name" value="Med26"/>
    <property type="match status" value="1"/>
</dbReference>
<dbReference type="SUPFAM" id="SSF47676">
    <property type="entry name" value="Conserved domain common to transcription factors TFIIS, elongin A, CRSP70"/>
    <property type="match status" value="1"/>
</dbReference>
<protein>
    <recommendedName>
        <fullName evidence="6">TFIIS N-terminal domain-containing protein</fullName>
    </recommendedName>
</protein>
<feature type="region of interest" description="Disordered" evidence="5">
    <location>
        <begin position="302"/>
        <end position="328"/>
    </location>
</feature>
<evidence type="ECO:0000313" key="7">
    <source>
        <dbReference type="EMBL" id="KAH6820794.1"/>
    </source>
</evidence>
<sequence>MAKNPVGLDTWRDYFRSSNSDIFSIIEHAIMVAASDCPNDFKAKRDGIAELLFTCGMSMKGIDGDEEFTTGGSKDSEVNAKNRVGDQEDYDHDLEGVTDEIEEESHDQILEEIVRIKEVIDESAGKSTEVLLDSLRRLQSMPLSVQILKSTMIGKSVYALQKHGSKEIRNLGRRLVVEWRRMVYNALAAEETKSNVEEEEEAFLGDSKESTMKKEAPNAGCRQPNSNNVVKVQQNGTLIQKKSLPQQQQEADKLNRVNEAVSEQTRLEAAKRKLHQRYQEAENAKKRRMIQVVELRDLPKQSLAHRNPQMRLAGNHHSHRQRAQGMVS</sequence>
<evidence type="ECO:0000256" key="3">
    <source>
        <dbReference type="PROSITE-ProRule" id="PRU00649"/>
    </source>
</evidence>
<dbReference type="Proteomes" id="UP001190926">
    <property type="component" value="Unassembled WGS sequence"/>
</dbReference>
<dbReference type="EMBL" id="SDAM02003212">
    <property type="protein sequence ID" value="KAH6820794.1"/>
    <property type="molecule type" value="Genomic_DNA"/>
</dbReference>
<reference evidence="7 8" key="1">
    <citation type="journal article" date="2021" name="Nat. Commun.">
        <title>Incipient diploidization of the medicinal plant Perilla within 10,000 years.</title>
        <authorList>
            <person name="Zhang Y."/>
            <person name="Shen Q."/>
            <person name="Leng L."/>
            <person name="Zhang D."/>
            <person name="Chen S."/>
            <person name="Shi Y."/>
            <person name="Ning Z."/>
            <person name="Chen S."/>
        </authorList>
    </citation>
    <scope>NUCLEOTIDE SEQUENCE [LARGE SCALE GENOMIC DNA]</scope>
    <source>
        <strain evidence="8">cv. PC099</strain>
    </source>
</reference>
<feature type="coiled-coil region" evidence="4">
    <location>
        <begin position="244"/>
        <end position="287"/>
    </location>
</feature>
<feature type="compositionally biased region" description="Basic and acidic residues" evidence="5">
    <location>
        <begin position="74"/>
        <end position="85"/>
    </location>
</feature>
<gene>
    <name evidence="7" type="ORF">C2S53_018912</name>
</gene>
<dbReference type="AlphaFoldDB" id="A0AAD4NZD3"/>
<organism evidence="7 8">
    <name type="scientific">Perilla frutescens var. hirtella</name>
    <name type="common">Perilla citriodora</name>
    <name type="synonym">Perilla setoyensis</name>
    <dbReference type="NCBI Taxonomy" id="608512"/>
    <lineage>
        <taxon>Eukaryota</taxon>
        <taxon>Viridiplantae</taxon>
        <taxon>Streptophyta</taxon>
        <taxon>Embryophyta</taxon>
        <taxon>Tracheophyta</taxon>
        <taxon>Spermatophyta</taxon>
        <taxon>Magnoliopsida</taxon>
        <taxon>eudicotyledons</taxon>
        <taxon>Gunneridae</taxon>
        <taxon>Pentapetalae</taxon>
        <taxon>asterids</taxon>
        <taxon>lamiids</taxon>
        <taxon>Lamiales</taxon>
        <taxon>Lamiaceae</taxon>
        <taxon>Nepetoideae</taxon>
        <taxon>Elsholtzieae</taxon>
        <taxon>Perilla</taxon>
    </lineage>
</organism>
<dbReference type="SMART" id="SM00509">
    <property type="entry name" value="TFS2N"/>
    <property type="match status" value="1"/>
</dbReference>
<accession>A0AAD4NZD3</accession>
<comment type="caution">
    <text evidence="7">The sequence shown here is derived from an EMBL/GenBank/DDBJ whole genome shotgun (WGS) entry which is preliminary data.</text>
</comment>
<dbReference type="PROSITE" id="PS51319">
    <property type="entry name" value="TFIIS_N"/>
    <property type="match status" value="1"/>
</dbReference>
<dbReference type="Gene3D" id="1.20.930.10">
    <property type="entry name" value="Conserved domain common to transcription factors TFIIS, elongin A, CRSP70"/>
    <property type="match status" value="1"/>
</dbReference>
<dbReference type="PANTHER" id="PTHR46554:SF2">
    <property type="entry name" value="TFIIS N-TERMINAL DOMAIN-CONTAINING PROTEIN"/>
    <property type="match status" value="1"/>
</dbReference>
<feature type="region of interest" description="Disordered" evidence="5">
    <location>
        <begin position="66"/>
        <end position="85"/>
    </location>
</feature>
<comment type="subcellular location">
    <subcellularLocation>
        <location evidence="1 3">Nucleus</location>
    </subcellularLocation>
</comment>
<keyword evidence="8" id="KW-1185">Reference proteome</keyword>
<evidence type="ECO:0000256" key="1">
    <source>
        <dbReference type="ARBA" id="ARBA00004123"/>
    </source>
</evidence>
<dbReference type="CDD" id="cd00183">
    <property type="entry name" value="TFIIS_I"/>
    <property type="match status" value="1"/>
</dbReference>
<dbReference type="PANTHER" id="PTHR46554">
    <property type="entry name" value="MEDIATOR OF RNA POLYMERASE II TRANSCRIPTION SUBUNIT 26A-RELATED"/>
    <property type="match status" value="1"/>
</dbReference>
<dbReference type="InterPro" id="IPR017923">
    <property type="entry name" value="TFIIS_N"/>
</dbReference>
<name>A0AAD4NZD3_PERFH</name>